<dbReference type="InterPro" id="IPR022687">
    <property type="entry name" value="HTH_DTXR"/>
</dbReference>
<dbReference type="InterPro" id="IPR050536">
    <property type="entry name" value="DtxR_MntR_Metal-Reg"/>
</dbReference>
<dbReference type="InterPro" id="IPR036388">
    <property type="entry name" value="WH-like_DNA-bd_sf"/>
</dbReference>
<evidence type="ECO:0000256" key="3">
    <source>
        <dbReference type="ARBA" id="ARBA00023125"/>
    </source>
</evidence>
<dbReference type="SUPFAM" id="SSF47979">
    <property type="entry name" value="Iron-dependent repressor protein, dimerization domain"/>
    <property type="match status" value="1"/>
</dbReference>
<dbReference type="Proteomes" id="UP000037237">
    <property type="component" value="Unassembled WGS sequence"/>
</dbReference>
<evidence type="ECO:0000313" key="7">
    <source>
        <dbReference type="Proteomes" id="UP000037237"/>
    </source>
</evidence>
<dbReference type="InterPro" id="IPR022689">
    <property type="entry name" value="Iron_dep_repressor"/>
</dbReference>
<protein>
    <recommendedName>
        <fullName evidence="5">HTH dtxR-type domain-containing protein</fullName>
    </recommendedName>
</protein>
<dbReference type="PROSITE" id="PS50944">
    <property type="entry name" value="HTH_DTXR"/>
    <property type="match status" value="1"/>
</dbReference>
<dbReference type="PANTHER" id="PTHR33238">
    <property type="entry name" value="IRON (METAL) DEPENDENT REPRESSOR, DTXR FAMILY"/>
    <property type="match status" value="1"/>
</dbReference>
<dbReference type="InterPro" id="IPR036390">
    <property type="entry name" value="WH_DNA-bd_sf"/>
</dbReference>
<dbReference type="Gene3D" id="1.10.10.10">
    <property type="entry name" value="Winged helix-like DNA-binding domain superfamily/Winged helix DNA-binding domain"/>
    <property type="match status" value="1"/>
</dbReference>
<accession>A0A0M0BWR5</accession>
<dbReference type="GO" id="GO:0003677">
    <property type="term" value="F:DNA binding"/>
    <property type="evidence" value="ECO:0007669"/>
    <property type="project" value="UniProtKB-KW"/>
</dbReference>
<dbReference type="SUPFAM" id="SSF46785">
    <property type="entry name" value="Winged helix' DNA-binding domain"/>
    <property type="match status" value="1"/>
</dbReference>
<dbReference type="SMART" id="SM00529">
    <property type="entry name" value="HTH_DTXR"/>
    <property type="match status" value="1"/>
</dbReference>
<evidence type="ECO:0000256" key="2">
    <source>
        <dbReference type="ARBA" id="ARBA00023015"/>
    </source>
</evidence>
<gene>
    <name evidence="6" type="ORF">AC477_02740</name>
</gene>
<comment type="caution">
    <text evidence="6">The sequence shown here is derived from an EMBL/GenBank/DDBJ whole genome shotgun (WGS) entry which is preliminary data.</text>
</comment>
<keyword evidence="4" id="KW-0804">Transcription</keyword>
<reference evidence="6 7" key="1">
    <citation type="submission" date="2015-06" db="EMBL/GenBank/DDBJ databases">
        <title>New insights into the roles of widespread benthic archaea in carbon and nitrogen cycling.</title>
        <authorList>
            <person name="Lazar C.S."/>
            <person name="Baker B.J."/>
            <person name="Seitz K.W."/>
            <person name="Hyde A.S."/>
            <person name="Dick G.J."/>
            <person name="Hinrichs K.-U."/>
            <person name="Teske A.P."/>
        </authorList>
    </citation>
    <scope>NUCLEOTIDE SEQUENCE [LARGE SCALE GENOMIC DNA]</scope>
    <source>
        <strain evidence="6">SG8-32-1</strain>
    </source>
</reference>
<feature type="domain" description="HTH dtxR-type" evidence="5">
    <location>
        <begin position="1"/>
        <end position="62"/>
    </location>
</feature>
<dbReference type="Gene3D" id="1.10.60.10">
    <property type="entry name" value="Iron dependent repressor, metal binding and dimerisation domain"/>
    <property type="match status" value="1"/>
</dbReference>
<evidence type="ECO:0000256" key="1">
    <source>
        <dbReference type="ARBA" id="ARBA00007871"/>
    </source>
</evidence>
<evidence type="ECO:0000313" key="6">
    <source>
        <dbReference type="EMBL" id="KON32616.1"/>
    </source>
</evidence>
<organism evidence="6 7">
    <name type="scientific">miscellaneous Crenarchaeota group-1 archaeon SG8-32-1</name>
    <dbReference type="NCBI Taxonomy" id="1685124"/>
    <lineage>
        <taxon>Archaea</taxon>
        <taxon>Candidatus Bathyarchaeota</taxon>
        <taxon>MCG-1</taxon>
    </lineage>
</organism>
<dbReference type="AlphaFoldDB" id="A0A0M0BWR5"/>
<dbReference type="EMBL" id="LFWU01000060">
    <property type="protein sequence ID" value="KON32616.1"/>
    <property type="molecule type" value="Genomic_DNA"/>
</dbReference>
<name>A0A0M0BWR5_9ARCH</name>
<dbReference type="GO" id="GO:0046983">
    <property type="term" value="F:protein dimerization activity"/>
    <property type="evidence" value="ECO:0007669"/>
    <property type="project" value="InterPro"/>
</dbReference>
<comment type="similarity">
    <text evidence="1">Belongs to the DtxR/MntR family.</text>
</comment>
<dbReference type="PANTHER" id="PTHR33238:SF7">
    <property type="entry name" value="IRON-DEPENDENT TRANSCRIPTIONAL REGULATOR"/>
    <property type="match status" value="1"/>
</dbReference>
<keyword evidence="2" id="KW-0805">Transcription regulation</keyword>
<evidence type="ECO:0000256" key="4">
    <source>
        <dbReference type="ARBA" id="ARBA00023163"/>
    </source>
</evidence>
<keyword evidence="3" id="KW-0238">DNA-binding</keyword>
<dbReference type="Pfam" id="PF02742">
    <property type="entry name" value="Fe_dep_repr_C"/>
    <property type="match status" value="1"/>
</dbReference>
<sequence>MSNQAEEYLETIFRLESKIGFARTMDLSRELGVVPGSITNTIENLEKKRLVIHEPYKGVKLTDEGRKIASFILRRHRLAERLLTDLLKIDWSEVHDPACKLEHALSPEIIKPLEKALGHPKTCPHGNPIPTSCGGILEEKTIALNKLDSKFSGVIVKISEEKAETLK</sequence>
<dbReference type="GO" id="GO:0046914">
    <property type="term" value="F:transition metal ion binding"/>
    <property type="evidence" value="ECO:0007669"/>
    <property type="project" value="InterPro"/>
</dbReference>
<feature type="non-terminal residue" evidence="6">
    <location>
        <position position="167"/>
    </location>
</feature>
<dbReference type="InterPro" id="IPR036421">
    <property type="entry name" value="Fe_dep_repressor_sf"/>
</dbReference>
<dbReference type="Pfam" id="PF01325">
    <property type="entry name" value="Fe_dep_repress"/>
    <property type="match status" value="1"/>
</dbReference>
<evidence type="ECO:0000259" key="5">
    <source>
        <dbReference type="PROSITE" id="PS50944"/>
    </source>
</evidence>
<proteinExistence type="inferred from homology"/>
<dbReference type="InterPro" id="IPR001367">
    <property type="entry name" value="Fe_dep_repressor"/>
</dbReference>
<dbReference type="GO" id="GO:0003700">
    <property type="term" value="F:DNA-binding transcription factor activity"/>
    <property type="evidence" value="ECO:0007669"/>
    <property type="project" value="InterPro"/>
</dbReference>